<reference evidence="1 2" key="1">
    <citation type="submission" date="2017-03" db="EMBL/GenBank/DDBJ databases">
        <title>WGS assembly of Porphyra umbilicalis.</title>
        <authorList>
            <person name="Brawley S.H."/>
            <person name="Blouin N.A."/>
            <person name="Ficko-Blean E."/>
            <person name="Wheeler G.L."/>
            <person name="Lohr M."/>
            <person name="Goodson H.V."/>
            <person name="Jenkins J.W."/>
            <person name="Blaby-Haas C.E."/>
            <person name="Helliwell K.E."/>
            <person name="Chan C."/>
            <person name="Marriage T."/>
            <person name="Bhattacharya D."/>
            <person name="Klein A.S."/>
            <person name="Badis Y."/>
            <person name="Brodie J."/>
            <person name="Cao Y."/>
            <person name="Collen J."/>
            <person name="Dittami S.M."/>
            <person name="Gachon C.M."/>
            <person name="Green B.R."/>
            <person name="Karpowicz S."/>
            <person name="Kim J.W."/>
            <person name="Kudahl U."/>
            <person name="Lin S."/>
            <person name="Michel G."/>
            <person name="Mittag M."/>
            <person name="Olson B.J."/>
            <person name="Pangilinan J."/>
            <person name="Peng Y."/>
            <person name="Qiu H."/>
            <person name="Shu S."/>
            <person name="Singer J.T."/>
            <person name="Smith A.G."/>
            <person name="Sprecher B.N."/>
            <person name="Wagner V."/>
            <person name="Wang W."/>
            <person name="Wang Z.-Y."/>
            <person name="Yan J."/>
            <person name="Yarish C."/>
            <person name="Zoeuner-Riek S."/>
            <person name="Zhuang Y."/>
            <person name="Zou Y."/>
            <person name="Lindquist E.A."/>
            <person name="Grimwood J."/>
            <person name="Barry K."/>
            <person name="Rokhsar D.S."/>
            <person name="Schmutz J."/>
            <person name="Stiller J.W."/>
            <person name="Grossman A.R."/>
            <person name="Prochnik S.E."/>
        </authorList>
    </citation>
    <scope>NUCLEOTIDE SEQUENCE [LARGE SCALE GENOMIC DNA]</scope>
    <source>
        <strain evidence="1">4086291</strain>
    </source>
</reference>
<evidence type="ECO:0000313" key="1">
    <source>
        <dbReference type="EMBL" id="OSX77804.1"/>
    </source>
</evidence>
<organism evidence="1 2">
    <name type="scientific">Porphyra umbilicalis</name>
    <name type="common">Purple laver</name>
    <name type="synonym">Red alga</name>
    <dbReference type="NCBI Taxonomy" id="2786"/>
    <lineage>
        <taxon>Eukaryota</taxon>
        <taxon>Rhodophyta</taxon>
        <taxon>Bangiophyceae</taxon>
        <taxon>Bangiales</taxon>
        <taxon>Bangiaceae</taxon>
        <taxon>Porphyra</taxon>
    </lineage>
</organism>
<evidence type="ECO:0000313" key="2">
    <source>
        <dbReference type="Proteomes" id="UP000218209"/>
    </source>
</evidence>
<dbReference type="AlphaFoldDB" id="A0A1X6PAB6"/>
<dbReference type="EMBL" id="KV918828">
    <property type="protein sequence ID" value="OSX77804.1"/>
    <property type="molecule type" value="Genomic_DNA"/>
</dbReference>
<keyword evidence="2" id="KW-1185">Reference proteome</keyword>
<sequence>MGPPSAAVMFPDTLTAALPPALRDYFCGRPVAAPFMPPRLRIPRARHPPSVLVAPLTLRQPACVTRGGACREVPVGSSLPRVVPGGRCLAR</sequence>
<name>A0A1X6PAB6_PORUM</name>
<gene>
    <name evidence="1" type="ORF">BU14_0134s0025</name>
</gene>
<accession>A0A1X6PAB6</accession>
<proteinExistence type="predicted"/>
<protein>
    <submittedName>
        <fullName evidence="1">Uncharacterized protein</fullName>
    </submittedName>
</protein>
<dbReference type="Proteomes" id="UP000218209">
    <property type="component" value="Unassembled WGS sequence"/>
</dbReference>